<reference evidence="1" key="1">
    <citation type="submission" date="2014-09" db="EMBL/GenBank/DDBJ databases">
        <authorList>
            <person name="Magalhaes I.L.F."/>
            <person name="Oliveira U."/>
            <person name="Santos F.R."/>
            <person name="Vidigal T.H.D.A."/>
            <person name="Brescovit A.D."/>
            <person name="Santos A.J."/>
        </authorList>
    </citation>
    <scope>NUCLEOTIDE SEQUENCE</scope>
    <source>
        <tissue evidence="1">Shoot tissue taken approximately 20 cm above the soil surface</tissue>
    </source>
</reference>
<dbReference type="EMBL" id="GBRH01199696">
    <property type="protein sequence ID" value="JAD98199.1"/>
    <property type="molecule type" value="Transcribed_RNA"/>
</dbReference>
<dbReference type="AlphaFoldDB" id="A0A0A9EBV1"/>
<organism evidence="1">
    <name type="scientific">Arundo donax</name>
    <name type="common">Giant reed</name>
    <name type="synonym">Donax arundinaceus</name>
    <dbReference type="NCBI Taxonomy" id="35708"/>
    <lineage>
        <taxon>Eukaryota</taxon>
        <taxon>Viridiplantae</taxon>
        <taxon>Streptophyta</taxon>
        <taxon>Embryophyta</taxon>
        <taxon>Tracheophyta</taxon>
        <taxon>Spermatophyta</taxon>
        <taxon>Magnoliopsida</taxon>
        <taxon>Liliopsida</taxon>
        <taxon>Poales</taxon>
        <taxon>Poaceae</taxon>
        <taxon>PACMAD clade</taxon>
        <taxon>Arundinoideae</taxon>
        <taxon>Arundineae</taxon>
        <taxon>Arundo</taxon>
    </lineage>
</organism>
<reference evidence="1" key="2">
    <citation type="journal article" date="2015" name="Data Brief">
        <title>Shoot transcriptome of the giant reed, Arundo donax.</title>
        <authorList>
            <person name="Barrero R.A."/>
            <person name="Guerrero F.D."/>
            <person name="Moolhuijzen P."/>
            <person name="Goolsby J.A."/>
            <person name="Tidwell J."/>
            <person name="Bellgard S.E."/>
            <person name="Bellgard M.I."/>
        </authorList>
    </citation>
    <scope>NUCLEOTIDE SEQUENCE</scope>
    <source>
        <tissue evidence="1">Shoot tissue taken approximately 20 cm above the soil surface</tissue>
    </source>
</reference>
<sequence length="29" mass="3374">MLTRQNGKEKDNMPAGNNQVTWYKVYLAC</sequence>
<evidence type="ECO:0000313" key="1">
    <source>
        <dbReference type="EMBL" id="JAD98199.1"/>
    </source>
</evidence>
<proteinExistence type="predicted"/>
<protein>
    <submittedName>
        <fullName evidence="1">Uncharacterized protein</fullName>
    </submittedName>
</protein>
<name>A0A0A9EBV1_ARUDO</name>
<accession>A0A0A9EBV1</accession>